<dbReference type="SUPFAM" id="SSF56784">
    <property type="entry name" value="HAD-like"/>
    <property type="match status" value="1"/>
</dbReference>
<sequence>MIKAVLFDFTQTLVDSADGFRAAEKQAQDRIFRDLSLTSGEEFLSNYRKIRKEFHSRSNFSRKAMWQEVYWYYCHESDSQSLEKWEDDYWQKVKSETNLFPETERVLKKLASKYRLA</sequence>
<name>A0A0F9C5Y7_9ZZZZ</name>
<comment type="caution">
    <text evidence="1">The sequence shown here is derived from an EMBL/GenBank/DDBJ whole genome shotgun (WGS) entry which is preliminary data.</text>
</comment>
<evidence type="ECO:0000313" key="1">
    <source>
        <dbReference type="EMBL" id="KKK92076.1"/>
    </source>
</evidence>
<dbReference type="EMBL" id="LAZR01048376">
    <property type="protein sequence ID" value="KKK92076.1"/>
    <property type="molecule type" value="Genomic_DNA"/>
</dbReference>
<dbReference type="AlphaFoldDB" id="A0A0F9C5Y7"/>
<proteinExistence type="predicted"/>
<accession>A0A0F9C5Y7</accession>
<dbReference type="InterPro" id="IPR023214">
    <property type="entry name" value="HAD_sf"/>
</dbReference>
<organism evidence="1">
    <name type="scientific">marine sediment metagenome</name>
    <dbReference type="NCBI Taxonomy" id="412755"/>
    <lineage>
        <taxon>unclassified sequences</taxon>
        <taxon>metagenomes</taxon>
        <taxon>ecological metagenomes</taxon>
    </lineage>
</organism>
<reference evidence="1" key="1">
    <citation type="journal article" date="2015" name="Nature">
        <title>Complex archaea that bridge the gap between prokaryotes and eukaryotes.</title>
        <authorList>
            <person name="Spang A."/>
            <person name="Saw J.H."/>
            <person name="Jorgensen S.L."/>
            <person name="Zaremba-Niedzwiedzka K."/>
            <person name="Martijn J."/>
            <person name="Lind A.E."/>
            <person name="van Eijk R."/>
            <person name="Schleper C."/>
            <person name="Guy L."/>
            <person name="Ettema T.J."/>
        </authorList>
    </citation>
    <scope>NUCLEOTIDE SEQUENCE</scope>
</reference>
<dbReference type="InterPro" id="IPR036412">
    <property type="entry name" value="HAD-like_sf"/>
</dbReference>
<dbReference type="Gene3D" id="1.20.120.710">
    <property type="entry name" value="Haloacid dehalogenase hydrolase-like domain"/>
    <property type="match status" value="1"/>
</dbReference>
<protein>
    <submittedName>
        <fullName evidence="1">Uncharacterized protein</fullName>
    </submittedName>
</protein>
<gene>
    <name evidence="1" type="ORF">LCGC14_2706540</name>
</gene>
<dbReference type="Gene3D" id="3.40.50.1000">
    <property type="entry name" value="HAD superfamily/HAD-like"/>
    <property type="match status" value="1"/>
</dbReference>
<feature type="non-terminal residue" evidence="1">
    <location>
        <position position="117"/>
    </location>
</feature>